<keyword evidence="7" id="KW-0238">DNA-binding</keyword>
<evidence type="ECO:0000256" key="8">
    <source>
        <dbReference type="ARBA" id="ARBA00049120"/>
    </source>
</evidence>
<dbReference type="InterPro" id="IPR002941">
    <property type="entry name" value="DNA_methylase_N4/N6"/>
</dbReference>
<dbReference type="Pfam" id="PF01555">
    <property type="entry name" value="N6_N4_Mtase"/>
    <property type="match status" value="1"/>
</dbReference>
<dbReference type="PROSITE" id="PS00093">
    <property type="entry name" value="N4_MTASE"/>
    <property type="match status" value="1"/>
</dbReference>
<accession>A0A0F9IP84</accession>
<feature type="domain" description="DNA methylase N-4/N-6" evidence="9">
    <location>
        <begin position="52"/>
        <end position="289"/>
    </location>
</feature>
<comment type="similarity">
    <text evidence="1">Belongs to the N(4)/N(6)-methyltransferase family. N(4) subfamily.</text>
</comment>
<dbReference type="EMBL" id="LAZR01020395">
    <property type="protein sequence ID" value="KKL89047.1"/>
    <property type="molecule type" value="Genomic_DNA"/>
</dbReference>
<proteinExistence type="inferred from homology"/>
<keyword evidence="5" id="KW-0949">S-adenosyl-L-methionine</keyword>
<sequence>MATEEETLNDETMKELTGETDDEYNVHCNLPINNIICSEASKLLKTFPNNCIDLVVTSPPYDNLRDYKGYSFDFKSIVKQLFRVIKEGGVVVWVVADATIDGSETGTSFKQALHFKEIGFNLYDTMIYRRLGMRFPESSRYYPCFEFMFVLSKGKPKTINLIKDRKNITVGQKLARKSQDRNKDGELKPNSAYRLDKNRRILSYGVRWNIWEYHTGGVGKSYKEPFVSKHPAVFPEKLAEDHIKSWSNEEDIVLDPMCGSGTTCKMAKINNRYFIGIDISEEYLKIATERLQNV</sequence>
<evidence type="ECO:0000256" key="5">
    <source>
        <dbReference type="ARBA" id="ARBA00022691"/>
    </source>
</evidence>
<dbReference type="SUPFAM" id="SSF53335">
    <property type="entry name" value="S-adenosyl-L-methionine-dependent methyltransferases"/>
    <property type="match status" value="1"/>
</dbReference>
<dbReference type="InterPro" id="IPR001091">
    <property type="entry name" value="RM_Methyltransferase"/>
</dbReference>
<reference evidence="10" key="1">
    <citation type="journal article" date="2015" name="Nature">
        <title>Complex archaea that bridge the gap between prokaryotes and eukaryotes.</title>
        <authorList>
            <person name="Spang A."/>
            <person name="Saw J.H."/>
            <person name="Jorgensen S.L."/>
            <person name="Zaremba-Niedzwiedzka K."/>
            <person name="Martijn J."/>
            <person name="Lind A.E."/>
            <person name="van Eijk R."/>
            <person name="Schleper C."/>
            <person name="Guy L."/>
            <person name="Ettema T.J."/>
        </authorList>
    </citation>
    <scope>NUCLEOTIDE SEQUENCE</scope>
</reference>
<evidence type="ECO:0000256" key="3">
    <source>
        <dbReference type="ARBA" id="ARBA00022603"/>
    </source>
</evidence>
<keyword evidence="4" id="KW-0808">Transferase</keyword>
<dbReference type="InterPro" id="IPR017985">
    <property type="entry name" value="MeTrfase_CN4_CS"/>
</dbReference>
<dbReference type="Gene3D" id="3.40.50.150">
    <property type="entry name" value="Vaccinia Virus protein VP39"/>
    <property type="match status" value="1"/>
</dbReference>
<evidence type="ECO:0000259" key="9">
    <source>
        <dbReference type="Pfam" id="PF01555"/>
    </source>
</evidence>
<dbReference type="GO" id="GO:0015667">
    <property type="term" value="F:site-specific DNA-methyltransferase (cytosine-N4-specific) activity"/>
    <property type="evidence" value="ECO:0007669"/>
    <property type="project" value="UniProtKB-EC"/>
</dbReference>
<dbReference type="InterPro" id="IPR029063">
    <property type="entry name" value="SAM-dependent_MTases_sf"/>
</dbReference>
<dbReference type="PRINTS" id="PR00508">
    <property type="entry name" value="S21N4MTFRASE"/>
</dbReference>
<gene>
    <name evidence="10" type="ORF">LCGC14_1918650</name>
</gene>
<dbReference type="GO" id="GO:0008170">
    <property type="term" value="F:N-methyltransferase activity"/>
    <property type="evidence" value="ECO:0007669"/>
    <property type="project" value="InterPro"/>
</dbReference>
<evidence type="ECO:0000256" key="1">
    <source>
        <dbReference type="ARBA" id="ARBA00010203"/>
    </source>
</evidence>
<dbReference type="EC" id="2.1.1.113" evidence="2"/>
<comment type="catalytic activity">
    <reaction evidence="8">
        <text>a 2'-deoxycytidine in DNA + S-adenosyl-L-methionine = an N(4)-methyl-2'-deoxycytidine in DNA + S-adenosyl-L-homocysteine + H(+)</text>
        <dbReference type="Rhea" id="RHEA:16857"/>
        <dbReference type="Rhea" id="RHEA-COMP:11369"/>
        <dbReference type="Rhea" id="RHEA-COMP:13674"/>
        <dbReference type="ChEBI" id="CHEBI:15378"/>
        <dbReference type="ChEBI" id="CHEBI:57856"/>
        <dbReference type="ChEBI" id="CHEBI:59789"/>
        <dbReference type="ChEBI" id="CHEBI:85452"/>
        <dbReference type="ChEBI" id="CHEBI:137933"/>
        <dbReference type="EC" id="2.1.1.113"/>
    </reaction>
</comment>
<keyword evidence="6" id="KW-0680">Restriction system</keyword>
<evidence type="ECO:0000256" key="4">
    <source>
        <dbReference type="ARBA" id="ARBA00022679"/>
    </source>
</evidence>
<comment type="caution">
    <text evidence="10">The sequence shown here is derived from an EMBL/GenBank/DDBJ whole genome shotgun (WGS) entry which is preliminary data.</text>
</comment>
<dbReference type="GO" id="GO:0009307">
    <property type="term" value="P:DNA restriction-modification system"/>
    <property type="evidence" value="ECO:0007669"/>
    <property type="project" value="UniProtKB-KW"/>
</dbReference>
<protein>
    <recommendedName>
        <fullName evidence="2">site-specific DNA-methyltransferase (cytosine-N(4)-specific)</fullName>
        <ecNumber evidence="2">2.1.1.113</ecNumber>
    </recommendedName>
</protein>
<evidence type="ECO:0000256" key="6">
    <source>
        <dbReference type="ARBA" id="ARBA00022747"/>
    </source>
</evidence>
<organism evidence="10">
    <name type="scientific">marine sediment metagenome</name>
    <dbReference type="NCBI Taxonomy" id="412755"/>
    <lineage>
        <taxon>unclassified sequences</taxon>
        <taxon>metagenomes</taxon>
        <taxon>ecological metagenomes</taxon>
    </lineage>
</organism>
<evidence type="ECO:0000313" key="10">
    <source>
        <dbReference type="EMBL" id="KKL89047.1"/>
    </source>
</evidence>
<dbReference type="GO" id="GO:0003677">
    <property type="term" value="F:DNA binding"/>
    <property type="evidence" value="ECO:0007669"/>
    <property type="project" value="UniProtKB-KW"/>
</dbReference>
<dbReference type="GO" id="GO:0032259">
    <property type="term" value="P:methylation"/>
    <property type="evidence" value="ECO:0007669"/>
    <property type="project" value="UniProtKB-KW"/>
</dbReference>
<dbReference type="AlphaFoldDB" id="A0A0F9IP84"/>
<evidence type="ECO:0000256" key="7">
    <source>
        <dbReference type="ARBA" id="ARBA00023125"/>
    </source>
</evidence>
<evidence type="ECO:0000256" key="2">
    <source>
        <dbReference type="ARBA" id="ARBA00012185"/>
    </source>
</evidence>
<dbReference type="CDD" id="cd02440">
    <property type="entry name" value="AdoMet_MTases"/>
    <property type="match status" value="1"/>
</dbReference>
<name>A0A0F9IP84_9ZZZZ</name>
<keyword evidence="3" id="KW-0489">Methyltransferase</keyword>